<feature type="region of interest" description="Disordered" evidence="5">
    <location>
        <begin position="30"/>
        <end position="93"/>
    </location>
</feature>
<proteinExistence type="predicted"/>
<dbReference type="InterPro" id="IPR001841">
    <property type="entry name" value="Znf_RING"/>
</dbReference>
<evidence type="ECO:0000259" key="7">
    <source>
        <dbReference type="PROSITE" id="PS50119"/>
    </source>
</evidence>
<dbReference type="GO" id="GO:0008270">
    <property type="term" value="F:zinc ion binding"/>
    <property type="evidence" value="ECO:0007669"/>
    <property type="project" value="UniProtKB-KW"/>
</dbReference>
<dbReference type="GeneTree" id="ENSGT01030000234669"/>
<dbReference type="SUPFAM" id="SSF57845">
    <property type="entry name" value="B-box zinc-binding domain"/>
    <property type="match status" value="1"/>
</dbReference>
<accession>K7FUA4</accession>
<evidence type="ECO:0000256" key="2">
    <source>
        <dbReference type="ARBA" id="ARBA00022771"/>
    </source>
</evidence>
<dbReference type="InterPro" id="IPR001870">
    <property type="entry name" value="B30.2/SPRY"/>
</dbReference>
<dbReference type="InterPro" id="IPR017907">
    <property type="entry name" value="Znf_RING_CS"/>
</dbReference>
<dbReference type="InterPro" id="IPR027370">
    <property type="entry name" value="Znf-RING_euk"/>
</dbReference>
<dbReference type="PRINTS" id="PR01407">
    <property type="entry name" value="BUTYPHLNCDUF"/>
</dbReference>
<keyword evidence="3" id="KW-0862">Zinc</keyword>
<dbReference type="Pfam" id="PF13765">
    <property type="entry name" value="PRY"/>
    <property type="match status" value="1"/>
</dbReference>
<organism evidence="9 10">
    <name type="scientific">Pelodiscus sinensis</name>
    <name type="common">Chinese softshell turtle</name>
    <name type="synonym">Trionyx sinensis</name>
    <dbReference type="NCBI Taxonomy" id="13735"/>
    <lineage>
        <taxon>Eukaryota</taxon>
        <taxon>Metazoa</taxon>
        <taxon>Chordata</taxon>
        <taxon>Craniata</taxon>
        <taxon>Vertebrata</taxon>
        <taxon>Euteleostomi</taxon>
        <taxon>Archelosauria</taxon>
        <taxon>Testudinata</taxon>
        <taxon>Testudines</taxon>
        <taxon>Cryptodira</taxon>
        <taxon>Trionychia</taxon>
        <taxon>Trionychidae</taxon>
        <taxon>Pelodiscus</taxon>
    </lineage>
</organism>
<protein>
    <recommendedName>
        <fullName evidence="11">Tripartite motif containing 39</fullName>
    </recommendedName>
</protein>
<dbReference type="Ensembl" id="ENSPSIT00000011671.1">
    <property type="protein sequence ID" value="ENSPSIP00000011614.1"/>
    <property type="gene ID" value="ENSPSIG00000010461.1"/>
</dbReference>
<dbReference type="InterPro" id="IPR013083">
    <property type="entry name" value="Znf_RING/FYVE/PHD"/>
</dbReference>
<dbReference type="PROSITE" id="PS50119">
    <property type="entry name" value="ZF_BBOX"/>
    <property type="match status" value="1"/>
</dbReference>
<evidence type="ECO:0008006" key="11">
    <source>
        <dbReference type="Google" id="ProtNLM"/>
    </source>
</evidence>
<evidence type="ECO:0000313" key="9">
    <source>
        <dbReference type="Ensembl" id="ENSPSIP00000011614.1"/>
    </source>
</evidence>
<dbReference type="Pfam" id="PF00643">
    <property type="entry name" value="zf-B_box"/>
    <property type="match status" value="1"/>
</dbReference>
<dbReference type="OMA" id="YCKEDET"/>
<dbReference type="SMART" id="SM00449">
    <property type="entry name" value="SPRY"/>
    <property type="match status" value="1"/>
</dbReference>
<dbReference type="AlphaFoldDB" id="K7FUA4"/>
<dbReference type="InterPro" id="IPR003879">
    <property type="entry name" value="Butyrophylin_SPRY"/>
</dbReference>
<dbReference type="SMART" id="SM00504">
    <property type="entry name" value="Ubox"/>
    <property type="match status" value="1"/>
</dbReference>
<evidence type="ECO:0000256" key="4">
    <source>
        <dbReference type="PROSITE-ProRule" id="PRU00024"/>
    </source>
</evidence>
<dbReference type="InterPro" id="IPR003613">
    <property type="entry name" value="Ubox_domain"/>
</dbReference>
<dbReference type="GO" id="GO:0016567">
    <property type="term" value="P:protein ubiquitination"/>
    <property type="evidence" value="ECO:0007669"/>
    <property type="project" value="InterPro"/>
</dbReference>
<dbReference type="InterPro" id="IPR043136">
    <property type="entry name" value="B30.2/SPRY_sf"/>
</dbReference>
<keyword evidence="2 4" id="KW-0863">Zinc-finger</keyword>
<dbReference type="Gene3D" id="3.30.40.10">
    <property type="entry name" value="Zinc/RING finger domain, C3HC4 (zinc finger)"/>
    <property type="match status" value="1"/>
</dbReference>
<reference evidence="9" key="4">
    <citation type="submission" date="2025-09" db="UniProtKB">
        <authorList>
            <consortium name="Ensembl"/>
        </authorList>
    </citation>
    <scope>IDENTIFICATION</scope>
</reference>
<feature type="region of interest" description="Disordered" evidence="5">
    <location>
        <begin position="221"/>
        <end position="261"/>
    </location>
</feature>
<dbReference type="PANTHER" id="PTHR24103">
    <property type="entry name" value="E3 UBIQUITIN-PROTEIN LIGASE TRIM"/>
    <property type="match status" value="1"/>
</dbReference>
<keyword evidence="10" id="KW-1185">Reference proteome</keyword>
<dbReference type="PROSITE" id="PS50188">
    <property type="entry name" value="B302_SPRY"/>
    <property type="match status" value="1"/>
</dbReference>
<dbReference type="PROSITE" id="PS50089">
    <property type="entry name" value="ZF_RING_2"/>
    <property type="match status" value="1"/>
</dbReference>
<feature type="domain" description="B30.2/SPRY" evidence="8">
    <location>
        <begin position="372"/>
        <end position="538"/>
    </location>
</feature>
<dbReference type="SUPFAM" id="SSF49899">
    <property type="entry name" value="Concanavalin A-like lectins/glucanases"/>
    <property type="match status" value="1"/>
</dbReference>
<dbReference type="PROSITE" id="PS00518">
    <property type="entry name" value="ZF_RING_1"/>
    <property type="match status" value="1"/>
</dbReference>
<feature type="compositionally biased region" description="Basic and acidic residues" evidence="5">
    <location>
        <begin position="223"/>
        <end position="236"/>
    </location>
</feature>
<dbReference type="EMBL" id="AGCU01029723">
    <property type="status" value="NOT_ANNOTATED_CDS"/>
    <property type="molecule type" value="Genomic_DNA"/>
</dbReference>
<dbReference type="EMBL" id="AGCU01029726">
    <property type="status" value="NOT_ANNOTATED_CDS"/>
    <property type="molecule type" value="Genomic_DNA"/>
</dbReference>
<dbReference type="SMART" id="SM00336">
    <property type="entry name" value="BBOX"/>
    <property type="match status" value="1"/>
</dbReference>
<dbReference type="Pfam" id="PF13445">
    <property type="entry name" value="zf-RING_UBOX"/>
    <property type="match status" value="1"/>
</dbReference>
<dbReference type="InterPro" id="IPR003877">
    <property type="entry name" value="SPRY_dom"/>
</dbReference>
<dbReference type="HOGENOM" id="CLU_013137_0_3_1"/>
<dbReference type="EMBL" id="AGCU01029727">
    <property type="status" value="NOT_ANNOTATED_CDS"/>
    <property type="molecule type" value="Genomic_DNA"/>
</dbReference>
<reference evidence="9" key="3">
    <citation type="submission" date="2025-08" db="UniProtKB">
        <authorList>
            <consortium name="Ensembl"/>
        </authorList>
    </citation>
    <scope>IDENTIFICATION</scope>
</reference>
<dbReference type="CDD" id="cd19762">
    <property type="entry name" value="Bbox2_TRIM7-like"/>
    <property type="match status" value="1"/>
</dbReference>
<dbReference type="SUPFAM" id="SSF57850">
    <property type="entry name" value="RING/U-box"/>
    <property type="match status" value="1"/>
</dbReference>
<dbReference type="Gene3D" id="2.60.120.920">
    <property type="match status" value="1"/>
</dbReference>
<dbReference type="InterPro" id="IPR013320">
    <property type="entry name" value="ConA-like_dom_sf"/>
</dbReference>
<feature type="domain" description="B box-type" evidence="7">
    <location>
        <begin position="178"/>
        <end position="219"/>
    </location>
</feature>
<dbReference type="EMBL" id="AGCU01029728">
    <property type="status" value="NOT_ANNOTATED_CDS"/>
    <property type="molecule type" value="Genomic_DNA"/>
</dbReference>
<dbReference type="GO" id="GO:0004842">
    <property type="term" value="F:ubiquitin-protein transferase activity"/>
    <property type="evidence" value="ECO:0007669"/>
    <property type="project" value="InterPro"/>
</dbReference>
<reference evidence="10" key="1">
    <citation type="submission" date="2011-10" db="EMBL/GenBank/DDBJ databases">
        <authorList>
            <consortium name="Soft-shell Turtle Genome Consortium"/>
        </authorList>
    </citation>
    <scope>NUCLEOTIDE SEQUENCE [LARGE SCALE GENOMIC DNA]</scope>
    <source>
        <strain evidence="10">Daiwa-1</strain>
    </source>
</reference>
<dbReference type="Gene3D" id="3.30.160.60">
    <property type="entry name" value="Classic Zinc Finger"/>
    <property type="match status" value="1"/>
</dbReference>
<feature type="domain" description="RING-type" evidence="6">
    <location>
        <begin position="108"/>
        <end position="148"/>
    </location>
</feature>
<name>K7FUA4_PELSI</name>
<dbReference type="InterPro" id="IPR000315">
    <property type="entry name" value="Znf_B-box"/>
</dbReference>
<dbReference type="Pfam" id="PF00622">
    <property type="entry name" value="SPRY"/>
    <property type="match status" value="1"/>
</dbReference>
<evidence type="ECO:0000256" key="3">
    <source>
        <dbReference type="ARBA" id="ARBA00022833"/>
    </source>
</evidence>
<dbReference type="eggNOG" id="KOG2177">
    <property type="taxonomic scope" value="Eukaryota"/>
</dbReference>
<feature type="compositionally biased region" description="Basic and acidic residues" evidence="5">
    <location>
        <begin position="63"/>
        <end position="77"/>
    </location>
</feature>
<evidence type="ECO:0000259" key="6">
    <source>
        <dbReference type="PROSITE" id="PS50089"/>
    </source>
</evidence>
<keyword evidence="1" id="KW-0479">Metal-binding</keyword>
<evidence type="ECO:0000259" key="8">
    <source>
        <dbReference type="PROSITE" id="PS50188"/>
    </source>
</evidence>
<sequence length="538" mass="58455">TVPAAEATAPRLPGQVGSWLCAPSELPRLQAQGRQQISGAGHGSSRAPAAGSLPRAAPVKQTGENKRGKNKQTRENKAPASCPSHLPPPESTMAAAEPLQNIKAEVTCPICQELFLDPVTSECGHSFCRECIAQHCQGDRDIACPLCNEKLRKGNLRPNRELKNIVELVKSQAVEDPRGGYVCKMHREPLRFYCKEDETPVCMACERSRAHRAHTVVPVEEAVQEHKKQTLRKYEDATSPPSVDPARSRKDGASSGGNVAALTELPKEKAIAWEASVGKLHWRLLGLGLTSGCGSRKGQCSGAERRGQMSEEQKQASICVHTDGDTPVVRRRKVSLPASEEHEPVADNKTGISCQVCLKETGFEKCITETLSTDFQERLSEITGPELTPAEATLDSDTAYPQLVLSKDRKSVRLGDTLQDLPDNPGRFCSSFAVLGSEGFTSGRHYWEVEVGAGGGWGIGVSKGYVKRKSRSSFNAKKGIWALTSSHPPPSFCETPQLIGVFLDYAGGKVTFFDAENMIPLLTHSAKFTGKIFPFFRL</sequence>
<dbReference type="InterPro" id="IPR006574">
    <property type="entry name" value="PRY"/>
</dbReference>
<dbReference type="EMBL" id="AGCU01029724">
    <property type="status" value="NOT_ANNOTATED_CDS"/>
    <property type="molecule type" value="Genomic_DNA"/>
</dbReference>
<dbReference type="InterPro" id="IPR050143">
    <property type="entry name" value="TRIM/RBCC"/>
</dbReference>
<dbReference type="SMART" id="SM00589">
    <property type="entry name" value="PRY"/>
    <property type="match status" value="1"/>
</dbReference>
<evidence type="ECO:0000256" key="1">
    <source>
        <dbReference type="ARBA" id="ARBA00022723"/>
    </source>
</evidence>
<evidence type="ECO:0000256" key="5">
    <source>
        <dbReference type="SAM" id="MobiDB-lite"/>
    </source>
</evidence>
<dbReference type="SMART" id="SM00184">
    <property type="entry name" value="RING"/>
    <property type="match status" value="1"/>
</dbReference>
<evidence type="ECO:0000313" key="10">
    <source>
        <dbReference type="Proteomes" id="UP000007267"/>
    </source>
</evidence>
<reference evidence="10" key="2">
    <citation type="journal article" date="2013" name="Nat. Genet.">
        <title>The draft genomes of soft-shell turtle and green sea turtle yield insights into the development and evolution of the turtle-specific body plan.</title>
        <authorList>
            <person name="Wang Z."/>
            <person name="Pascual-Anaya J."/>
            <person name="Zadissa A."/>
            <person name="Li W."/>
            <person name="Niimura Y."/>
            <person name="Huang Z."/>
            <person name="Li C."/>
            <person name="White S."/>
            <person name="Xiong Z."/>
            <person name="Fang D."/>
            <person name="Wang B."/>
            <person name="Ming Y."/>
            <person name="Chen Y."/>
            <person name="Zheng Y."/>
            <person name="Kuraku S."/>
            <person name="Pignatelli M."/>
            <person name="Herrero J."/>
            <person name="Beal K."/>
            <person name="Nozawa M."/>
            <person name="Li Q."/>
            <person name="Wang J."/>
            <person name="Zhang H."/>
            <person name="Yu L."/>
            <person name="Shigenobu S."/>
            <person name="Wang J."/>
            <person name="Liu J."/>
            <person name="Flicek P."/>
            <person name="Searle S."/>
            <person name="Wang J."/>
            <person name="Kuratani S."/>
            <person name="Yin Y."/>
            <person name="Aken B."/>
            <person name="Zhang G."/>
            <person name="Irie N."/>
        </authorList>
    </citation>
    <scope>NUCLEOTIDE SEQUENCE [LARGE SCALE GENOMIC DNA]</scope>
    <source>
        <strain evidence="10">Daiwa-1</strain>
    </source>
</reference>
<dbReference type="EMBL" id="AGCU01029725">
    <property type="status" value="NOT_ANNOTATED_CDS"/>
    <property type="molecule type" value="Genomic_DNA"/>
</dbReference>
<dbReference type="Proteomes" id="UP000007267">
    <property type="component" value="Unassembled WGS sequence"/>
</dbReference>